<sequence length="334" mass="35113">MTLEQTAAPEALPDPYEPWLRRIADDHEAARHEDGVQCRGSVALIDEAARLRGIASVRLGRAISLEKEVETRPDRLADGRSIAEAEAAQWRALGNAELPNGHGSVDLQVAIGAHGRHAHGGDTISYDAHGVHNTHLDGLAHIGADGTWHGPIPIEASQTDEDTMVHWAQHGIATRAVVLDIAAARGVEWVAAGEAVTADELERALAATGVDFQPGDALVVYQGRDRYEAAGNVYPSGAAAVTRPGIGADGAAWIASKEPGLLLWDFHDARDNARGSLEVHNLISAIGLCIVDNCLLGPAVATLREAGASTGLVVAAPTAIHRSTGVLINPLLLY</sequence>
<dbReference type="EMBL" id="WSTA01000008">
    <property type="protein sequence ID" value="MWB97565.1"/>
    <property type="molecule type" value="Genomic_DNA"/>
</dbReference>
<dbReference type="RefSeq" id="WP_160422909.1">
    <property type="nucleotide sequence ID" value="NZ_WSTA01000008.1"/>
</dbReference>
<dbReference type="GO" id="GO:0004061">
    <property type="term" value="F:arylformamidase activity"/>
    <property type="evidence" value="ECO:0007669"/>
    <property type="project" value="InterPro"/>
</dbReference>
<organism evidence="1 2">
    <name type="scientific">Agromyces seonyuensis</name>
    <dbReference type="NCBI Taxonomy" id="2662446"/>
    <lineage>
        <taxon>Bacteria</taxon>
        <taxon>Bacillati</taxon>
        <taxon>Actinomycetota</taxon>
        <taxon>Actinomycetes</taxon>
        <taxon>Micrococcales</taxon>
        <taxon>Microbacteriaceae</taxon>
        <taxon>Agromyces</taxon>
    </lineage>
</organism>
<evidence type="ECO:0000313" key="2">
    <source>
        <dbReference type="Proteomes" id="UP000438182"/>
    </source>
</evidence>
<dbReference type="AlphaFoldDB" id="A0A6I4NYQ3"/>
<dbReference type="GO" id="GO:0019441">
    <property type="term" value="P:L-tryptophan catabolic process to kynurenine"/>
    <property type="evidence" value="ECO:0007669"/>
    <property type="project" value="InterPro"/>
</dbReference>
<comment type="caution">
    <text evidence="1">The sequence shown here is derived from an EMBL/GenBank/DDBJ whole genome shotgun (WGS) entry which is preliminary data.</text>
</comment>
<dbReference type="SUPFAM" id="SSF102198">
    <property type="entry name" value="Putative cyclase"/>
    <property type="match status" value="1"/>
</dbReference>
<evidence type="ECO:0000313" key="1">
    <source>
        <dbReference type="EMBL" id="MWB97565.1"/>
    </source>
</evidence>
<dbReference type="InterPro" id="IPR037175">
    <property type="entry name" value="KFase_sf"/>
</dbReference>
<protein>
    <recommendedName>
        <fullName evidence="3">Cyclase family protein</fullName>
    </recommendedName>
</protein>
<reference evidence="1 2" key="1">
    <citation type="submission" date="2019-12" db="EMBL/GenBank/DDBJ databases">
        <authorList>
            <person name="Kim Y.S."/>
        </authorList>
    </citation>
    <scope>NUCLEOTIDE SEQUENCE [LARGE SCALE GENOMIC DNA]</scope>
    <source>
        <strain evidence="1 2">MMS17-SY077</strain>
    </source>
</reference>
<dbReference type="Pfam" id="PF04199">
    <property type="entry name" value="Cyclase"/>
    <property type="match status" value="1"/>
</dbReference>
<proteinExistence type="predicted"/>
<name>A0A6I4NYQ3_9MICO</name>
<dbReference type="InterPro" id="IPR007325">
    <property type="entry name" value="KFase/CYL"/>
</dbReference>
<keyword evidence="2" id="KW-1185">Reference proteome</keyword>
<dbReference type="Proteomes" id="UP000438182">
    <property type="component" value="Unassembled WGS sequence"/>
</dbReference>
<evidence type="ECO:0008006" key="3">
    <source>
        <dbReference type="Google" id="ProtNLM"/>
    </source>
</evidence>
<dbReference type="Gene3D" id="3.50.30.50">
    <property type="entry name" value="Putative cyclase"/>
    <property type="match status" value="1"/>
</dbReference>
<accession>A0A6I4NYQ3</accession>
<gene>
    <name evidence="1" type="ORF">GB864_03205</name>
</gene>